<reference evidence="3" key="1">
    <citation type="journal article" date="2023" name="Commun. Biol.">
        <title>Genome analysis of Parmales, the sister group of diatoms, reveals the evolutionary specialization of diatoms from phago-mixotrophs to photoautotrophs.</title>
        <authorList>
            <person name="Ban H."/>
            <person name="Sato S."/>
            <person name="Yoshikawa S."/>
            <person name="Yamada K."/>
            <person name="Nakamura Y."/>
            <person name="Ichinomiya M."/>
            <person name="Sato N."/>
            <person name="Blanc-Mathieu R."/>
            <person name="Endo H."/>
            <person name="Kuwata A."/>
            <person name="Ogata H."/>
        </authorList>
    </citation>
    <scope>NUCLEOTIDE SEQUENCE [LARGE SCALE GENOMIC DNA]</scope>
    <source>
        <strain evidence="3">NIES 3701</strain>
    </source>
</reference>
<gene>
    <name evidence="2" type="ORF">TrST_g12713</name>
</gene>
<dbReference type="Gene3D" id="3.40.50.1820">
    <property type="entry name" value="alpha/beta hydrolase"/>
    <property type="match status" value="1"/>
</dbReference>
<dbReference type="SUPFAM" id="SSF53474">
    <property type="entry name" value="alpha/beta-Hydrolases"/>
    <property type="match status" value="1"/>
</dbReference>
<dbReference type="OrthoDB" id="416344at2759"/>
<feature type="domain" description="Peptidase S9 prolyl oligopeptidase catalytic" evidence="1">
    <location>
        <begin position="387"/>
        <end position="595"/>
    </location>
</feature>
<evidence type="ECO:0000313" key="3">
    <source>
        <dbReference type="Proteomes" id="UP001165085"/>
    </source>
</evidence>
<sequence length="612" mass="67255">MPKLPSSLLSSSSISLSSPFPTNPIRYLTTSDGKTHFSPSPSSSAAELPNLRSTVHEYGGTPCQLTQGDLCVGQSYNTGITYETEPGKWSDGIAGKYGDFNQSGPDVVCIRERVVDGNVVNDIVRISGEGFSDCEVICEGVDFYSYPSSLEGLTAWVEWDHPNMPWDDTRVVMLDEATGKKDVLETEGSSGQIRIREKEVWYVSDSGGEYYNLRGFVNGEKKVVEVQDEDFSVGGFGWSGGVRSWGFLDGGLAAVKSKNVKTGLTSILILNLETSEVVKRLSSEVTLCDSISSLTTRGNDIIYTGGSYSSPEGVYVISDGWETARQEVRSLPEDNEILKDYAPSFTAPKHIETSNGVHAYLYHPGTENPPLLMKCHGGPTSSTSLTFRLDIQYWLTRGYAVVDVDYSGSSGYGKTYRERLKGAWGVRDRDDCFDVVEYLVGEGLVDEDKVAIDGGSAGGYTTLCCLTFQPKSIFKAGCSKYGISDLTSLYESTHKFESRYMDGLIGKYPDDEKIYFERCPLKYVEKLSCPVLLLQGAEDKVVTPDQSEMMFDSLKAKGVKTSLVMYAGEQHGFRKKENIKHALDAEEDFFAEVFGLESGGEAGLKMGERLER</sequence>
<dbReference type="EMBL" id="BRXY01000217">
    <property type="protein sequence ID" value="GMH78073.1"/>
    <property type="molecule type" value="Genomic_DNA"/>
</dbReference>
<dbReference type="GO" id="GO:0008236">
    <property type="term" value="F:serine-type peptidase activity"/>
    <property type="evidence" value="ECO:0007669"/>
    <property type="project" value="InterPro"/>
</dbReference>
<dbReference type="GO" id="GO:0006508">
    <property type="term" value="P:proteolysis"/>
    <property type="evidence" value="ECO:0007669"/>
    <property type="project" value="InterPro"/>
</dbReference>
<dbReference type="InterPro" id="IPR029058">
    <property type="entry name" value="AB_hydrolase_fold"/>
</dbReference>
<evidence type="ECO:0000313" key="2">
    <source>
        <dbReference type="EMBL" id="GMH78073.1"/>
    </source>
</evidence>
<proteinExistence type="predicted"/>
<name>A0A9W7EIH8_9STRA</name>
<dbReference type="Pfam" id="PF00326">
    <property type="entry name" value="Peptidase_S9"/>
    <property type="match status" value="1"/>
</dbReference>
<dbReference type="PANTHER" id="PTHR43056">
    <property type="entry name" value="PEPTIDASE S9 PROLYL OLIGOPEPTIDASE"/>
    <property type="match status" value="1"/>
</dbReference>
<dbReference type="InterPro" id="IPR050585">
    <property type="entry name" value="Xaa-Pro_dipeptidyl-ppase/CocE"/>
</dbReference>
<protein>
    <recommendedName>
        <fullName evidence="1">Peptidase S9 prolyl oligopeptidase catalytic domain-containing protein</fullName>
    </recommendedName>
</protein>
<dbReference type="Proteomes" id="UP001165085">
    <property type="component" value="Unassembled WGS sequence"/>
</dbReference>
<comment type="caution">
    <text evidence="2">The sequence shown here is derived from an EMBL/GenBank/DDBJ whole genome shotgun (WGS) entry which is preliminary data.</text>
</comment>
<evidence type="ECO:0000259" key="1">
    <source>
        <dbReference type="Pfam" id="PF00326"/>
    </source>
</evidence>
<dbReference type="AlphaFoldDB" id="A0A9W7EIH8"/>
<dbReference type="PANTHER" id="PTHR43056:SF5">
    <property type="entry name" value="PEPTIDASE S9 PROLYL OLIGOPEPTIDASE CATALYTIC DOMAIN-CONTAINING PROTEIN"/>
    <property type="match status" value="1"/>
</dbReference>
<keyword evidence="3" id="KW-1185">Reference proteome</keyword>
<accession>A0A9W7EIH8</accession>
<organism evidence="2 3">
    <name type="scientific">Triparma strigata</name>
    <dbReference type="NCBI Taxonomy" id="1606541"/>
    <lineage>
        <taxon>Eukaryota</taxon>
        <taxon>Sar</taxon>
        <taxon>Stramenopiles</taxon>
        <taxon>Ochrophyta</taxon>
        <taxon>Bolidophyceae</taxon>
        <taxon>Parmales</taxon>
        <taxon>Triparmaceae</taxon>
        <taxon>Triparma</taxon>
    </lineage>
</organism>
<dbReference type="InterPro" id="IPR001375">
    <property type="entry name" value="Peptidase_S9_cat"/>
</dbReference>